<dbReference type="SUPFAM" id="SSF47459">
    <property type="entry name" value="HLH, helix-loop-helix DNA-binding domain"/>
    <property type="match status" value="1"/>
</dbReference>
<keyword evidence="3" id="KW-1185">Reference proteome</keyword>
<feature type="region of interest" description="Disordered" evidence="1">
    <location>
        <begin position="1"/>
        <end position="55"/>
    </location>
</feature>
<feature type="compositionally biased region" description="Basic and acidic residues" evidence="1">
    <location>
        <begin position="35"/>
        <end position="55"/>
    </location>
</feature>
<dbReference type="Proteomes" id="UP000038010">
    <property type="component" value="Unassembled WGS sequence"/>
</dbReference>
<proteinExistence type="predicted"/>
<sequence length="162" mass="18066">MSTPDSEASGSPPSETQSTAPTQSKKKQKPSKARLTSEQKNTNHRDAENKRREGIHIQQEALSKLIPGAENDAKSEERLLTKTADYLEESYLDIRRMIAECDAKGIPVPDEIRHFLKDDDFGGPNWKTPNMDAYEAKKQKAEAKKVKPNGRSVDKSASPDDD</sequence>
<feature type="compositionally biased region" description="Basic and acidic residues" evidence="1">
    <location>
        <begin position="152"/>
        <end position="162"/>
    </location>
</feature>
<dbReference type="AlphaFoldDB" id="A0A0N0NR55"/>
<reference evidence="2 3" key="1">
    <citation type="submission" date="2015-06" db="EMBL/GenBank/DDBJ databases">
        <title>Draft genome of the ant-associated black yeast Phialophora attae CBS 131958.</title>
        <authorList>
            <person name="Moreno L.F."/>
            <person name="Stielow B.J."/>
            <person name="de Hoog S."/>
            <person name="Vicente V.A."/>
            <person name="Weiss V.A."/>
            <person name="de Vries M."/>
            <person name="Cruz L.M."/>
            <person name="Souza E.M."/>
        </authorList>
    </citation>
    <scope>NUCLEOTIDE SEQUENCE [LARGE SCALE GENOMIC DNA]</scope>
    <source>
        <strain evidence="2 3">CBS 131958</strain>
    </source>
</reference>
<dbReference type="RefSeq" id="XP_018004402.1">
    <property type="nucleotide sequence ID" value="XM_018148831.1"/>
</dbReference>
<dbReference type="InterPro" id="IPR036638">
    <property type="entry name" value="HLH_DNA-bd_sf"/>
</dbReference>
<evidence type="ECO:0008006" key="4">
    <source>
        <dbReference type="Google" id="ProtNLM"/>
    </source>
</evidence>
<evidence type="ECO:0000313" key="2">
    <source>
        <dbReference type="EMBL" id="KPI44439.1"/>
    </source>
</evidence>
<dbReference type="STRING" id="1664694.A0A0N0NR55"/>
<feature type="compositionally biased region" description="Basic and acidic residues" evidence="1">
    <location>
        <begin position="135"/>
        <end position="145"/>
    </location>
</feature>
<dbReference type="GeneID" id="28740711"/>
<dbReference type="VEuPathDB" id="FungiDB:AB675_8390"/>
<feature type="compositionally biased region" description="Polar residues" evidence="1">
    <location>
        <begin position="1"/>
        <end position="15"/>
    </location>
</feature>
<dbReference type="GO" id="GO:0046983">
    <property type="term" value="F:protein dimerization activity"/>
    <property type="evidence" value="ECO:0007669"/>
    <property type="project" value="InterPro"/>
</dbReference>
<comment type="caution">
    <text evidence="2">The sequence shown here is derived from an EMBL/GenBank/DDBJ whole genome shotgun (WGS) entry which is preliminary data.</text>
</comment>
<name>A0A0N0NR55_9EURO</name>
<evidence type="ECO:0000313" key="3">
    <source>
        <dbReference type="Proteomes" id="UP000038010"/>
    </source>
</evidence>
<gene>
    <name evidence="2" type="ORF">AB675_8390</name>
</gene>
<dbReference type="EMBL" id="LFJN01000003">
    <property type="protein sequence ID" value="KPI44439.1"/>
    <property type="molecule type" value="Genomic_DNA"/>
</dbReference>
<dbReference type="Gene3D" id="4.10.280.10">
    <property type="entry name" value="Helix-loop-helix DNA-binding domain"/>
    <property type="match status" value="1"/>
</dbReference>
<protein>
    <recommendedName>
        <fullName evidence="4">BHLH domain-containing protein</fullName>
    </recommendedName>
</protein>
<dbReference type="OrthoDB" id="5778525at2759"/>
<feature type="region of interest" description="Disordered" evidence="1">
    <location>
        <begin position="135"/>
        <end position="162"/>
    </location>
</feature>
<accession>A0A0N0NR55</accession>
<organism evidence="2 3">
    <name type="scientific">Cyphellophora attinorum</name>
    <dbReference type="NCBI Taxonomy" id="1664694"/>
    <lineage>
        <taxon>Eukaryota</taxon>
        <taxon>Fungi</taxon>
        <taxon>Dikarya</taxon>
        <taxon>Ascomycota</taxon>
        <taxon>Pezizomycotina</taxon>
        <taxon>Eurotiomycetes</taxon>
        <taxon>Chaetothyriomycetidae</taxon>
        <taxon>Chaetothyriales</taxon>
        <taxon>Cyphellophoraceae</taxon>
        <taxon>Cyphellophora</taxon>
    </lineage>
</organism>
<evidence type="ECO:0000256" key="1">
    <source>
        <dbReference type="SAM" id="MobiDB-lite"/>
    </source>
</evidence>